<dbReference type="EMBL" id="CAACVR010000012">
    <property type="protein sequence ID" value="VEU21596.1"/>
    <property type="molecule type" value="Genomic_DNA"/>
</dbReference>
<name>A0A448YL33_BRENA</name>
<dbReference type="Proteomes" id="UP000290900">
    <property type="component" value="Unassembled WGS sequence"/>
</dbReference>
<evidence type="ECO:0000313" key="2">
    <source>
        <dbReference type="EMBL" id="VEU21596.1"/>
    </source>
</evidence>
<organism evidence="2 3">
    <name type="scientific">Brettanomyces naardenensis</name>
    <name type="common">Yeast</name>
    <dbReference type="NCBI Taxonomy" id="13370"/>
    <lineage>
        <taxon>Eukaryota</taxon>
        <taxon>Fungi</taxon>
        <taxon>Dikarya</taxon>
        <taxon>Ascomycota</taxon>
        <taxon>Saccharomycotina</taxon>
        <taxon>Pichiomycetes</taxon>
        <taxon>Pichiales</taxon>
        <taxon>Pichiaceae</taxon>
        <taxon>Brettanomyces</taxon>
    </lineage>
</organism>
<keyword evidence="3" id="KW-1185">Reference proteome</keyword>
<proteinExistence type="predicted"/>
<dbReference type="OrthoDB" id="10620538at2759"/>
<reference evidence="2 3" key="1">
    <citation type="submission" date="2018-12" db="EMBL/GenBank/DDBJ databases">
        <authorList>
            <person name="Tiukova I."/>
            <person name="Dainat J."/>
        </authorList>
    </citation>
    <scope>NUCLEOTIDE SEQUENCE [LARGE SCALE GENOMIC DNA]</scope>
</reference>
<evidence type="ECO:0000313" key="3">
    <source>
        <dbReference type="Proteomes" id="UP000290900"/>
    </source>
</evidence>
<accession>A0A448YL33</accession>
<sequence>MTSLETSLALDRIVIHHKASQDRFVLNSPASSNLSTFSRSSQPRTLDPASSATVTSSIERLPPSLRDDMRKMYEREAPSTATSSQLVTPASKRQSVVLRTILTDSQLNALKAISRGDSNGRPIDELDEVDDAYEEDDLRDDDKMDIIDADNSGVLLKDIDSDLGDTTDLLNNAFSNYQHALDDLQLRERVDTETVKPASGQIHSRMSSFTDAESLIRRSWQPTHVLTAYKLSPGEKKRIQLLQFPGILIIGEIDPFDPSYSIDPMNHSELSSTSVPVFPGARCCSYNECFSRPMAMSRKRTLQRTSLNFS</sequence>
<dbReference type="InParanoid" id="A0A448YL33"/>
<gene>
    <name evidence="2" type="ORF">BRENAR_LOCUS2329</name>
</gene>
<protein>
    <submittedName>
        <fullName evidence="2">DEKNAAC102739</fullName>
    </submittedName>
</protein>
<dbReference type="AlphaFoldDB" id="A0A448YL33"/>
<feature type="region of interest" description="Disordered" evidence="1">
    <location>
        <begin position="30"/>
        <end position="56"/>
    </location>
</feature>
<evidence type="ECO:0000256" key="1">
    <source>
        <dbReference type="SAM" id="MobiDB-lite"/>
    </source>
</evidence>